<protein>
    <recommendedName>
        <fullName evidence="9">Sensory histidine kinase/phosphatase NtrB</fullName>
    </recommendedName>
    <alternativeName>
        <fullName evidence="10">Nitrogen regulation protein NR(II)</fullName>
    </alternativeName>
    <alternativeName>
        <fullName evidence="11">Nitrogen regulator II</fullName>
    </alternativeName>
</protein>
<evidence type="ECO:0000256" key="7">
    <source>
        <dbReference type="ARBA" id="ARBA00023231"/>
    </source>
</evidence>
<keyword evidence="1" id="KW-0597">Phosphoprotein</keyword>
<dbReference type="GO" id="GO:0000155">
    <property type="term" value="F:phosphorelay sensor kinase activity"/>
    <property type="evidence" value="ECO:0007669"/>
    <property type="project" value="InterPro"/>
</dbReference>
<gene>
    <name evidence="13" type="ORF">B1A_06172</name>
</gene>
<dbReference type="InterPro" id="IPR003661">
    <property type="entry name" value="HisK_dim/P_dom"/>
</dbReference>
<dbReference type="InterPro" id="IPR035965">
    <property type="entry name" value="PAS-like_dom_sf"/>
</dbReference>
<keyword evidence="3" id="KW-0547">Nucleotide-binding</keyword>
<dbReference type="Gene3D" id="1.10.287.130">
    <property type="match status" value="1"/>
</dbReference>
<dbReference type="NCBIfam" id="NF008293">
    <property type="entry name" value="PRK11073.1"/>
    <property type="match status" value="1"/>
</dbReference>
<keyword evidence="5" id="KW-0067">ATP-binding</keyword>
<evidence type="ECO:0000256" key="1">
    <source>
        <dbReference type="ARBA" id="ARBA00022553"/>
    </source>
</evidence>
<evidence type="ECO:0000256" key="6">
    <source>
        <dbReference type="ARBA" id="ARBA00023012"/>
    </source>
</evidence>
<dbReference type="InterPro" id="IPR036890">
    <property type="entry name" value="HATPase_C_sf"/>
</dbReference>
<reference evidence="13" key="2">
    <citation type="journal article" date="2014" name="ISME J.">
        <title>Microbial stratification in low pH oxic and suboxic macroscopic growths along an acid mine drainage.</title>
        <authorList>
            <person name="Mendez-Garcia C."/>
            <person name="Mesa V."/>
            <person name="Sprenger R.R."/>
            <person name="Richter M."/>
            <person name="Diez M.S."/>
            <person name="Solano J."/>
            <person name="Bargiela R."/>
            <person name="Golyshina O.V."/>
            <person name="Manteca A."/>
            <person name="Ramos J.L."/>
            <person name="Gallego J.R."/>
            <person name="Llorente I."/>
            <person name="Martins Dos Santos V.A."/>
            <person name="Jensen O.N."/>
            <person name="Pelaez A.I."/>
            <person name="Sanchez J."/>
            <person name="Ferrer M."/>
        </authorList>
    </citation>
    <scope>NUCLEOTIDE SEQUENCE</scope>
</reference>
<sequence>IVLDAQLCAIYANVAAQDLLAFSLNQVRGRPFTDVLHEANGLRALLCRARDSGEGIADRELNIRPAAMPRETRTIDVTVTPIEGQITGDHLLLELADATQRQRITRENDLIARLDGSRLMIRQLAHEIKNPLGGLRGAAQLLERELPGLELKEYTRVIIGEADRLAALVDSIAGPARAPDKSTLNVHEICEHVFRLLRAEASAEVLLERDYDPSLPAAMLDRNQMIQALLNVGRNALQALAGRGRIVLRTRACSNVIIGAVRHRLVASVQVQDDGPGVPPALRTSLFYPLVTGRADGTGLGLAVAQELVSRNGGLIEFDSEPGRTVFTLLLPLGEAP</sequence>
<dbReference type="GO" id="GO:0005524">
    <property type="term" value="F:ATP binding"/>
    <property type="evidence" value="ECO:0007669"/>
    <property type="project" value="UniProtKB-KW"/>
</dbReference>
<comment type="caution">
    <text evidence="13">The sequence shown here is derived from an EMBL/GenBank/DDBJ whole genome shotgun (WGS) entry which is preliminary data.</text>
</comment>
<evidence type="ECO:0000256" key="8">
    <source>
        <dbReference type="ARBA" id="ARBA00037696"/>
    </source>
</evidence>
<accession>T1CQB1</accession>
<dbReference type="SMART" id="SM00387">
    <property type="entry name" value="HATPase_c"/>
    <property type="match status" value="1"/>
</dbReference>
<feature type="non-terminal residue" evidence="13">
    <location>
        <position position="1"/>
    </location>
</feature>
<dbReference type="Pfam" id="PF00512">
    <property type="entry name" value="HisKA"/>
    <property type="match status" value="1"/>
</dbReference>
<evidence type="ECO:0000256" key="10">
    <source>
        <dbReference type="ARBA" id="ARBA00042313"/>
    </source>
</evidence>
<dbReference type="AlphaFoldDB" id="T1CQB1"/>
<dbReference type="Pfam" id="PF02518">
    <property type="entry name" value="HATPase_c"/>
    <property type="match status" value="1"/>
</dbReference>
<dbReference type="PRINTS" id="PR00344">
    <property type="entry name" value="BCTRLSENSOR"/>
</dbReference>
<evidence type="ECO:0000256" key="9">
    <source>
        <dbReference type="ARBA" id="ARBA00039567"/>
    </source>
</evidence>
<reference evidence="13" key="1">
    <citation type="submission" date="2013-08" db="EMBL/GenBank/DDBJ databases">
        <authorList>
            <person name="Mendez C."/>
            <person name="Richter M."/>
            <person name="Ferrer M."/>
            <person name="Sanchez J."/>
        </authorList>
    </citation>
    <scope>NUCLEOTIDE SEQUENCE</scope>
</reference>
<dbReference type="Gene3D" id="3.30.565.10">
    <property type="entry name" value="Histidine kinase-like ATPase, C-terminal domain"/>
    <property type="match status" value="1"/>
</dbReference>
<dbReference type="InterPro" id="IPR004358">
    <property type="entry name" value="Sig_transdc_His_kin-like_C"/>
</dbReference>
<evidence type="ECO:0000313" key="13">
    <source>
        <dbReference type="EMBL" id="EQD70694.1"/>
    </source>
</evidence>
<evidence type="ECO:0000256" key="3">
    <source>
        <dbReference type="ARBA" id="ARBA00022741"/>
    </source>
</evidence>
<dbReference type="Pfam" id="PF08448">
    <property type="entry name" value="PAS_4"/>
    <property type="match status" value="1"/>
</dbReference>
<dbReference type="SMART" id="SM00388">
    <property type="entry name" value="HisKA"/>
    <property type="match status" value="1"/>
</dbReference>
<dbReference type="SUPFAM" id="SSF55785">
    <property type="entry name" value="PYP-like sensor domain (PAS domain)"/>
    <property type="match status" value="1"/>
</dbReference>
<evidence type="ECO:0000259" key="12">
    <source>
        <dbReference type="PROSITE" id="PS50109"/>
    </source>
</evidence>
<dbReference type="PANTHER" id="PTHR43065">
    <property type="entry name" value="SENSOR HISTIDINE KINASE"/>
    <property type="match status" value="1"/>
</dbReference>
<keyword evidence="6" id="KW-0902">Two-component regulatory system</keyword>
<dbReference type="PANTHER" id="PTHR43065:SF16">
    <property type="entry name" value="SENSORY HISTIDINE KINASE_PHOSPHATASE NTRB"/>
    <property type="match status" value="1"/>
</dbReference>
<dbReference type="InterPro" id="IPR003594">
    <property type="entry name" value="HATPase_dom"/>
</dbReference>
<proteinExistence type="predicted"/>
<dbReference type="SUPFAM" id="SSF47384">
    <property type="entry name" value="Homodimeric domain of signal transducing histidine kinase"/>
    <property type="match status" value="1"/>
</dbReference>
<keyword evidence="4 13" id="KW-0418">Kinase</keyword>
<feature type="domain" description="Histidine kinase" evidence="12">
    <location>
        <begin position="123"/>
        <end position="335"/>
    </location>
</feature>
<keyword evidence="7" id="KW-0535">Nitrogen fixation</keyword>
<dbReference type="InterPro" id="IPR013656">
    <property type="entry name" value="PAS_4"/>
</dbReference>
<name>T1CQB1_9ZZZZ</name>
<dbReference type="InterPro" id="IPR005467">
    <property type="entry name" value="His_kinase_dom"/>
</dbReference>
<dbReference type="CDD" id="cd00082">
    <property type="entry name" value="HisKA"/>
    <property type="match status" value="1"/>
</dbReference>
<keyword evidence="2" id="KW-0808">Transferase</keyword>
<dbReference type="CDD" id="cd00130">
    <property type="entry name" value="PAS"/>
    <property type="match status" value="1"/>
</dbReference>
<dbReference type="Gene3D" id="3.30.450.20">
    <property type="entry name" value="PAS domain"/>
    <property type="match status" value="1"/>
</dbReference>
<dbReference type="EMBL" id="AUZX01004487">
    <property type="protein sequence ID" value="EQD70694.1"/>
    <property type="molecule type" value="Genomic_DNA"/>
</dbReference>
<evidence type="ECO:0000256" key="2">
    <source>
        <dbReference type="ARBA" id="ARBA00022679"/>
    </source>
</evidence>
<dbReference type="PROSITE" id="PS50109">
    <property type="entry name" value="HIS_KIN"/>
    <property type="match status" value="1"/>
</dbReference>
<dbReference type="SUPFAM" id="SSF55874">
    <property type="entry name" value="ATPase domain of HSP90 chaperone/DNA topoisomerase II/histidine kinase"/>
    <property type="match status" value="1"/>
</dbReference>
<dbReference type="InterPro" id="IPR000014">
    <property type="entry name" value="PAS"/>
</dbReference>
<evidence type="ECO:0000256" key="4">
    <source>
        <dbReference type="ARBA" id="ARBA00022777"/>
    </source>
</evidence>
<comment type="function">
    <text evidence="8">Member of the two-component regulatory system NtrB/NtrC, which controls expression of the nitrogen-regulated (ntr) genes in response to nitrogen limitation. Under conditions of nitrogen limitation, NtrB autophosphorylates and transfers the phosphoryl group to NtrC. In the presence of nitrogen, acts as a phosphatase that dephosphorylates and inactivates NtrC.</text>
</comment>
<dbReference type="InterPro" id="IPR036097">
    <property type="entry name" value="HisK_dim/P_sf"/>
</dbReference>
<evidence type="ECO:0000256" key="11">
    <source>
        <dbReference type="ARBA" id="ARBA00043094"/>
    </source>
</evidence>
<evidence type="ECO:0000256" key="5">
    <source>
        <dbReference type="ARBA" id="ARBA00022840"/>
    </source>
</evidence>
<organism evidence="13">
    <name type="scientific">mine drainage metagenome</name>
    <dbReference type="NCBI Taxonomy" id="410659"/>
    <lineage>
        <taxon>unclassified sequences</taxon>
        <taxon>metagenomes</taxon>
        <taxon>ecological metagenomes</taxon>
    </lineage>
</organism>